<dbReference type="Proteomes" id="UP000028524">
    <property type="component" value="Unassembled WGS sequence"/>
</dbReference>
<dbReference type="SUPFAM" id="SSF54637">
    <property type="entry name" value="Thioesterase/thiol ester dehydrase-isomerase"/>
    <property type="match status" value="1"/>
</dbReference>
<dbReference type="STRING" id="1283841.A0A084QD87"/>
<name>A0A084QD87_STAC4</name>
<evidence type="ECO:0000259" key="3">
    <source>
        <dbReference type="Pfam" id="PF03061"/>
    </source>
</evidence>
<dbReference type="EMBL" id="KL660823">
    <property type="protein sequence ID" value="KFA61922.1"/>
    <property type="molecule type" value="Genomic_DNA"/>
</dbReference>
<dbReference type="Gene3D" id="3.10.129.10">
    <property type="entry name" value="Hotdog Thioesterase"/>
    <property type="match status" value="1"/>
</dbReference>
<dbReference type="Pfam" id="PF03061">
    <property type="entry name" value="4HBT"/>
    <property type="match status" value="1"/>
</dbReference>
<dbReference type="NCBIfam" id="TIGR00369">
    <property type="entry name" value="unchar_dom_1"/>
    <property type="match status" value="1"/>
</dbReference>
<dbReference type="OrthoDB" id="2831072at2759"/>
<protein>
    <recommendedName>
        <fullName evidence="3">Thioesterase domain-containing protein</fullName>
    </recommendedName>
</protein>
<reference evidence="4 5" key="1">
    <citation type="journal article" date="2014" name="BMC Genomics">
        <title>Comparative genome sequencing reveals chemotype-specific gene clusters in the toxigenic black mold Stachybotrys.</title>
        <authorList>
            <person name="Semeiks J."/>
            <person name="Borek D."/>
            <person name="Otwinowski Z."/>
            <person name="Grishin N.V."/>
        </authorList>
    </citation>
    <scope>NUCLEOTIDE SEQUENCE [LARGE SCALE GENOMIC DNA]</scope>
    <source>
        <strain evidence="4 5">IBT 40285</strain>
    </source>
</reference>
<keyword evidence="2" id="KW-0378">Hydrolase</keyword>
<comment type="similarity">
    <text evidence="1">Belongs to the thioesterase PaaI family.</text>
</comment>
<dbReference type="GO" id="GO:0047617">
    <property type="term" value="F:fatty acyl-CoA hydrolase activity"/>
    <property type="evidence" value="ECO:0007669"/>
    <property type="project" value="InterPro"/>
</dbReference>
<dbReference type="InterPro" id="IPR039298">
    <property type="entry name" value="ACOT13"/>
</dbReference>
<dbReference type="CDD" id="cd03443">
    <property type="entry name" value="PaaI_thioesterase"/>
    <property type="match status" value="1"/>
</dbReference>
<evidence type="ECO:0000256" key="1">
    <source>
        <dbReference type="ARBA" id="ARBA00008324"/>
    </source>
</evidence>
<dbReference type="HOGENOM" id="CLU_089876_1_1_1"/>
<dbReference type="OMA" id="GDWMNTL"/>
<dbReference type="InterPro" id="IPR006683">
    <property type="entry name" value="Thioestr_dom"/>
</dbReference>
<keyword evidence="5" id="KW-1185">Reference proteome</keyword>
<dbReference type="InterPro" id="IPR003736">
    <property type="entry name" value="PAAI_dom"/>
</dbReference>
<dbReference type="InterPro" id="IPR029069">
    <property type="entry name" value="HotDog_dom_sf"/>
</dbReference>
<proteinExistence type="inferred from homology"/>
<gene>
    <name evidence="4" type="ORF">S40285_02817</name>
</gene>
<dbReference type="PANTHER" id="PTHR21660:SF1">
    <property type="entry name" value="ACYL-COENZYME A THIOESTERASE 13"/>
    <property type="match status" value="1"/>
</dbReference>
<evidence type="ECO:0000256" key="2">
    <source>
        <dbReference type="ARBA" id="ARBA00022801"/>
    </source>
</evidence>
<sequence>MANDDDSRSKKDAVAADEPNDLGVLFNGTPEEKVRAWLHMFQDEATDEWPSSPMQHTALHALTPTSVTFAYTVQADHCNRMANLHGGCTATVFDVLTSLALCLVSKPGFWSYLGVTRNLNVAYLRPVPLGTRVLVECRVLHVGRRLVTLTGVMRARGDGSVLATCHHDKVNTDPAQAKL</sequence>
<dbReference type="AlphaFoldDB" id="A0A084QD87"/>
<dbReference type="PANTHER" id="PTHR21660">
    <property type="entry name" value="THIOESTERASE SUPERFAMILY MEMBER-RELATED"/>
    <property type="match status" value="1"/>
</dbReference>
<feature type="domain" description="Thioesterase" evidence="3">
    <location>
        <begin position="83"/>
        <end position="159"/>
    </location>
</feature>
<evidence type="ECO:0000313" key="5">
    <source>
        <dbReference type="Proteomes" id="UP000028524"/>
    </source>
</evidence>
<organism evidence="4 5">
    <name type="scientific">Stachybotrys chlorohalonatus (strain IBT 40285)</name>
    <dbReference type="NCBI Taxonomy" id="1283841"/>
    <lineage>
        <taxon>Eukaryota</taxon>
        <taxon>Fungi</taxon>
        <taxon>Dikarya</taxon>
        <taxon>Ascomycota</taxon>
        <taxon>Pezizomycotina</taxon>
        <taxon>Sordariomycetes</taxon>
        <taxon>Hypocreomycetidae</taxon>
        <taxon>Hypocreales</taxon>
        <taxon>Stachybotryaceae</taxon>
        <taxon>Stachybotrys</taxon>
    </lineage>
</organism>
<accession>A0A084QD87</accession>
<evidence type="ECO:0000313" key="4">
    <source>
        <dbReference type="EMBL" id="KFA61922.1"/>
    </source>
</evidence>
<dbReference type="InParanoid" id="A0A084QD87"/>